<dbReference type="Proteomes" id="UP000293291">
    <property type="component" value="Unassembled WGS sequence"/>
</dbReference>
<protein>
    <submittedName>
        <fullName evidence="2">Uncharacterized protein</fullName>
    </submittedName>
</protein>
<dbReference type="OrthoDB" id="3779542at2"/>
<feature type="transmembrane region" description="Helical" evidence="1">
    <location>
        <begin position="41"/>
        <end position="63"/>
    </location>
</feature>
<dbReference type="SUPFAM" id="SSF82171">
    <property type="entry name" value="DPP6 N-terminal domain-like"/>
    <property type="match status" value="1"/>
</dbReference>
<gene>
    <name evidence="2" type="ORF">EUA07_04985</name>
</gene>
<keyword evidence="1" id="KW-1133">Transmembrane helix</keyword>
<organism evidence="2 3">
    <name type="scientific">Nocardioides ganghwensis</name>
    <dbReference type="NCBI Taxonomy" id="252230"/>
    <lineage>
        <taxon>Bacteria</taxon>
        <taxon>Bacillati</taxon>
        <taxon>Actinomycetota</taxon>
        <taxon>Actinomycetes</taxon>
        <taxon>Propionibacteriales</taxon>
        <taxon>Nocardioidaceae</taxon>
        <taxon>Nocardioides</taxon>
    </lineage>
</organism>
<keyword evidence="3" id="KW-1185">Reference proteome</keyword>
<proteinExistence type="predicted"/>
<evidence type="ECO:0000313" key="2">
    <source>
        <dbReference type="EMBL" id="RYC03353.1"/>
    </source>
</evidence>
<dbReference type="EMBL" id="SDWU01000005">
    <property type="protein sequence ID" value="RYC03353.1"/>
    <property type="molecule type" value="Genomic_DNA"/>
</dbReference>
<evidence type="ECO:0000313" key="3">
    <source>
        <dbReference type="Proteomes" id="UP000293291"/>
    </source>
</evidence>
<reference evidence="2 3" key="1">
    <citation type="submission" date="2019-01" db="EMBL/GenBank/DDBJ databases">
        <title>Novel species of Nocardioides.</title>
        <authorList>
            <person name="Liu Q."/>
            <person name="Xin Y.-H."/>
        </authorList>
    </citation>
    <scope>NUCLEOTIDE SEQUENCE [LARGE SCALE GENOMIC DNA]</scope>
    <source>
        <strain evidence="2 3">CGMCC 4.6875</strain>
    </source>
</reference>
<accession>A0A4Q2SEB5</accession>
<sequence length="444" mass="46177">MSAPPGDVVDRLDQLAAHAPAGGIDPDAVWTHGRRRQRVRLGAALAAVAAVGLLGTTTTPLLVERAQRVEPADAGERMVLPDVVRQPGAWEPAFPSAPGRLSAVAIGTRGSLLGDHAALWGVSATTGESRFLDLPVAEALVDQAVLSADGTRLAYWASTGDAGKRSDGQPSAATGLNVLDLVTGEQRGWDPATEHGLMTVGLAWAGDTVWFTQGAYRDADQDSARISTRTWRWGSVPEPVEGPPADDAGLTTTSQDAGGFLAASGSAATEAWRVDDGGSVGRIRFVADEAVTTPYLSPDGSRVAGIEQGRGARFILTDLPLLVGTLEGDRAVMQRVGPVEAELVLGWRSPTEVVVGAGADRDGDGVRDATRASLVDVTDGSMNALLDIEGNLPDFAADAWAAEVVPAPDAPFAPDPRLVGLGLLVAAFVGWRIAVRVRGRRVHA</sequence>
<keyword evidence="1" id="KW-0812">Transmembrane</keyword>
<dbReference type="RefSeq" id="WP_129453908.1">
    <property type="nucleotide sequence ID" value="NZ_JACXYX010000008.1"/>
</dbReference>
<name>A0A4Q2SEB5_9ACTN</name>
<evidence type="ECO:0000256" key="1">
    <source>
        <dbReference type="SAM" id="Phobius"/>
    </source>
</evidence>
<comment type="caution">
    <text evidence="2">The sequence shown here is derived from an EMBL/GenBank/DDBJ whole genome shotgun (WGS) entry which is preliminary data.</text>
</comment>
<feature type="transmembrane region" description="Helical" evidence="1">
    <location>
        <begin position="418"/>
        <end position="435"/>
    </location>
</feature>
<keyword evidence="1" id="KW-0472">Membrane</keyword>
<dbReference type="AlphaFoldDB" id="A0A4Q2SEB5"/>